<reference evidence="2" key="1">
    <citation type="submission" date="2018-11" db="EMBL/GenBank/DDBJ databases">
        <title>Comparative genomics of Parolsenella catena and Libanicoccus massiliensis: Reclassification of Libanicoccus massiliensis as Parolsenella massiliensis comb. nov.</title>
        <authorList>
            <person name="Sakamoto M."/>
            <person name="Ikeyama N."/>
            <person name="Murakami T."/>
            <person name="Mori H."/>
            <person name="Yuki M."/>
            <person name="Ohkuma M."/>
        </authorList>
    </citation>
    <scope>NUCLEOTIDE SEQUENCE [LARGE SCALE GENOMIC DNA]</scope>
    <source>
        <strain evidence="2">JCM 31932</strain>
    </source>
</reference>
<dbReference type="Proteomes" id="UP000273154">
    <property type="component" value="Chromosome"/>
</dbReference>
<dbReference type="AlphaFoldDB" id="A0A3G9K094"/>
<dbReference type="KEGG" id="pcat:Pcatena_01130"/>
<accession>A0A3G9K094</accession>
<gene>
    <name evidence="1" type="ORF">Pcatena_01130</name>
</gene>
<sequence>MGLRAFAEAWHGDGVNEILESRKNIAGHECWLSCFGERRIFPGGVECHYVLGEGPPRGGFGRVMTWAGGPLHEPLGGA</sequence>
<proteinExistence type="predicted"/>
<evidence type="ECO:0000313" key="1">
    <source>
        <dbReference type="EMBL" id="BBH49526.1"/>
    </source>
</evidence>
<protein>
    <submittedName>
        <fullName evidence="1">Uncharacterized protein</fullName>
    </submittedName>
</protein>
<organism evidence="1 2">
    <name type="scientific">Parolsenella catena</name>
    <dbReference type="NCBI Taxonomy" id="2003188"/>
    <lineage>
        <taxon>Bacteria</taxon>
        <taxon>Bacillati</taxon>
        <taxon>Actinomycetota</taxon>
        <taxon>Coriobacteriia</taxon>
        <taxon>Coriobacteriales</taxon>
        <taxon>Atopobiaceae</taxon>
        <taxon>Parolsenella</taxon>
    </lineage>
</organism>
<keyword evidence="2" id="KW-1185">Reference proteome</keyword>
<evidence type="ECO:0000313" key="2">
    <source>
        <dbReference type="Proteomes" id="UP000273154"/>
    </source>
</evidence>
<dbReference type="EMBL" id="AP019367">
    <property type="protein sequence ID" value="BBH49526.1"/>
    <property type="molecule type" value="Genomic_DNA"/>
</dbReference>
<name>A0A3G9K094_9ACTN</name>